<evidence type="ECO:0000259" key="1">
    <source>
        <dbReference type="Pfam" id="PF12904"/>
    </source>
</evidence>
<sequence>MIPLKTWAGLTNSTVATKGNETTLSWRSSLHPDLNPAALKVSENGRFLVTSDGAPFFWLADTAWELAQRLNRAEAETYLNNAAAQGFNVIQVTALTHFWDRGVPNAQGDLPLAGADPNAPLTTPGNDPSIGSQYDYWDHLDYVIDTAASLGIYVALLPTWGQYIIDNSGSPFNQPYQGIFDQSNAYGFGKWIGNRYGNRSNIVWVLGGDRAPDTEPKKELIRQMARGIHDGGGNQLTTFHPIGTKSSSEWFQQEAWLDFNMYQSGHLSVDYPNYKVISSDYSKAPTKPVLDAEPRYENSAINFSSANGRFSAYDVRQAAYWSVFAGAFGHAYGNGAIWQMHAPGRKADEKFYWYDALGAEGRTQMKHLRKLIESRPYLERVPDQSLVADALTGGEHIRATRGTNYAMIYTPRGASFSVNFGAITGDAVTASWYSPRTGESTFIGEYANTGVQRFQPPSGGAGNDWVLIIDDKAAGFPAP</sequence>
<dbReference type="KEGG" id="cchl:FPL14_20130"/>
<dbReference type="AlphaFoldDB" id="A0A7G5C7B6"/>
<dbReference type="Pfam" id="PF12904">
    <property type="entry name" value="Collagen_bind_2"/>
    <property type="match status" value="1"/>
</dbReference>
<dbReference type="SUPFAM" id="SSF51445">
    <property type="entry name" value="(Trans)glycosidases"/>
    <property type="match status" value="1"/>
</dbReference>
<accession>A0A7G5C7B6</accession>
<protein>
    <submittedName>
        <fullName evidence="3">DUF4038 domain-containing protein</fullName>
    </submittedName>
</protein>
<dbReference type="InterPro" id="IPR017853">
    <property type="entry name" value="GH"/>
</dbReference>
<evidence type="ECO:0000259" key="2">
    <source>
        <dbReference type="Pfam" id="PF13204"/>
    </source>
</evidence>
<dbReference type="InterPro" id="IPR024749">
    <property type="entry name" value="Collagen-bd_put"/>
</dbReference>
<evidence type="ECO:0000313" key="3">
    <source>
        <dbReference type="EMBL" id="QMV45100.1"/>
    </source>
</evidence>
<dbReference type="PANTHER" id="PTHR37836">
    <property type="entry name" value="LMO1036 PROTEIN"/>
    <property type="match status" value="1"/>
</dbReference>
<feature type="domain" description="Apiosidase-like catalytic" evidence="2">
    <location>
        <begin position="42"/>
        <end position="378"/>
    </location>
</feature>
<feature type="domain" description="Putative collagen-binding" evidence="1">
    <location>
        <begin position="381"/>
        <end position="470"/>
    </location>
</feature>
<keyword evidence="4" id="KW-1185">Reference proteome</keyword>
<dbReference type="Gene3D" id="3.20.20.80">
    <property type="entry name" value="Glycosidases"/>
    <property type="match status" value="1"/>
</dbReference>
<evidence type="ECO:0000313" key="4">
    <source>
        <dbReference type="Proteomes" id="UP000515679"/>
    </source>
</evidence>
<dbReference type="PANTHER" id="PTHR37836:SF3">
    <property type="entry name" value="ENDOGLUCANASE"/>
    <property type="match status" value="1"/>
</dbReference>
<proteinExistence type="predicted"/>
<dbReference type="Proteomes" id="UP000515679">
    <property type="component" value="Chromosome"/>
</dbReference>
<dbReference type="InterPro" id="IPR025277">
    <property type="entry name" value="Apiosidase-like_cat_dom"/>
</dbReference>
<dbReference type="Pfam" id="PF13204">
    <property type="entry name" value="Apiosidase"/>
    <property type="match status" value="1"/>
</dbReference>
<gene>
    <name evidence="3" type="ORF">FPL14_20130</name>
</gene>
<dbReference type="EMBL" id="CP041969">
    <property type="protein sequence ID" value="QMV45100.1"/>
    <property type="molecule type" value="Genomic_DNA"/>
</dbReference>
<reference evidence="3 4" key="1">
    <citation type="submission" date="2019-07" db="EMBL/GenBank/DDBJ databases">
        <authorList>
            <person name="Kim J.K."/>
            <person name="Cheong H.-M."/>
            <person name="Choi Y."/>
            <person name="Hwang K.J."/>
            <person name="Lee S."/>
            <person name="Choi C."/>
        </authorList>
    </citation>
    <scope>NUCLEOTIDE SEQUENCE [LARGE SCALE GENOMIC DNA]</scope>
    <source>
        <strain evidence="3 4">KS 22</strain>
    </source>
</reference>
<name>A0A7G5C7B6_9BACL</name>
<organism evidence="3 4">
    <name type="scientific">Cohnella cholangitidis</name>
    <dbReference type="NCBI Taxonomy" id="2598458"/>
    <lineage>
        <taxon>Bacteria</taxon>
        <taxon>Bacillati</taxon>
        <taxon>Bacillota</taxon>
        <taxon>Bacilli</taxon>
        <taxon>Bacillales</taxon>
        <taxon>Paenibacillaceae</taxon>
        <taxon>Cohnella</taxon>
    </lineage>
</organism>